<gene>
    <name evidence="3" type="ORF">HDF16_001225</name>
</gene>
<dbReference type="CDD" id="cd00063">
    <property type="entry name" value="FN3"/>
    <property type="match status" value="1"/>
</dbReference>
<organism evidence="3 4">
    <name type="scientific">Granulicella aggregans</name>
    <dbReference type="NCBI Taxonomy" id="474949"/>
    <lineage>
        <taxon>Bacteria</taxon>
        <taxon>Pseudomonadati</taxon>
        <taxon>Acidobacteriota</taxon>
        <taxon>Terriglobia</taxon>
        <taxon>Terriglobales</taxon>
        <taxon>Acidobacteriaceae</taxon>
        <taxon>Granulicella</taxon>
    </lineage>
</organism>
<proteinExistence type="predicted"/>
<keyword evidence="4" id="KW-1185">Reference proteome</keyword>
<dbReference type="RefSeq" id="WP_184214534.1">
    <property type="nucleotide sequence ID" value="NZ_JACHIP010000002.1"/>
</dbReference>
<dbReference type="InterPro" id="IPR013783">
    <property type="entry name" value="Ig-like_fold"/>
</dbReference>
<feature type="signal peptide" evidence="1">
    <location>
        <begin position="1"/>
        <end position="36"/>
    </location>
</feature>
<dbReference type="Gene3D" id="2.60.40.10">
    <property type="entry name" value="Immunoglobulins"/>
    <property type="match status" value="1"/>
</dbReference>
<accession>A0A7W8E3V9</accession>
<sequence length="1815" mass="184188">MHISGLKQNTFSMYGRLIAIALFAICSTTSSFGQSASTPTTINITDTPKLKTAKRIGLVLGNQNFYDSGQFMRNLAFRNPGFEGEIWQSIIHCEYVTATTCTDDDLYTYWPANFLANAQAEFIVGAATGQTTTVQSSTAAVIGATGVTIKFPALAKAPAVGDYVVVRMSVPGNAAAGWWPQGSAGTTFTTEYSDLSPNTPGKQALRVTQGTSDQASVTSYMDSTAGVSYLQMNGTYTITFRAKGTGGSNKVEINMSRPGVTFFDQVVTLTTSWQDYKYTFTAKDIDVPGTVALKFYLAGSSMLIDDVALTAAAGANNPTVYRDEVVATLQKLKPGILRFMDSGTNWGSTFDNLIQPDFARRRAGYSNHNSENDDIPLSLHDYLVLCQTIGAEPWFTMPTGMTTQEMLDVMDYFGGSTSTTYGARRAALGQTAPWTTVFPKIHLEFGNEVWNTSNPGASMTDPLSYGKRAGVIFTTAKSSPSYSAKAFDLVQDGFQANPWWSQQALSTSTNYDTVTVAAYTFGTLSDVSSNEAIYGPMFAEPEAANSTVGGILNQSAVLAAAANPPAKLAIYEENMGTIQGTASQALVNANIAGVGAGLSTAVNQLLLLRDLGITDQNFFALAGPSAPFIGSGGSNATLSPIWGGVIDMGGPTNRVRPTFLSEQLENSAILPTLLTTTQTGANPTWNQAYTINDDFSLAGAHYLQSFAFTDGTKLNIILFNLSRTTALPVNFAGLNTPLGTATISTLTGTSLSANNETSQNVAITSKSQTLTTSSTLTLAPFSMTVVSVDAPVVPIEITSMTATCANASLSPGNSTTCTANVVGQGKYDSSVSWSADTGTIDSNGNYTAPSSIPSNGKATITVISNQDKTQKVKITISIANSSITGVTATCPSTAINQGATTTCTATVNGTGSFSSAYTWAASAGSVTSNGTLTAPTTGSTMTLKATSTQDPTKTATVTLALSQVLIMGTPSSKVTSTTVTVSWPLNMVAYSGITYGTTSGLGSSTPYSPITSTTPSLTLTGLTPATTYYMVVYSFINNQTVEKTYAVTTASTSSTVTGVSVACPSVLGLSIGGTVGCTATVTGTGGYSSSVNWSASLGSISTTGLLTPPLTGTSVTVKATSVQDATKSASLTISLTGQSTITAVSIACGSSSVSAGATVACTPSVTGTGSYSSGVTWSTSAGSISAAGVLTAPTTGTSVTVKATSTQDTTKSATATIAVTPSSSVTKLTVACAASTLAPSGATTCGATVTGTGSYSSAVNWTTSAGTITSGGVFTAPASGTSATITATSAQDSTKSSSSTISISSPLVISNPVTSASTNSITVGWTVNTLAHSGVTYGATAALGSSTPYDTTLTETPTYSITGLQPSTTYTLVIYSFVNNQTVSKTITATTGAATSVTGVAVNCGASSVNAGGTLTCVPTVRGTGSYSSGITWTTTAGTITSSGVLTAPATGSSVTVRAVSTQNPLISGVATITLSSVVSSIGINCPASVTAGGSVACTSSAIGVGNYSSAVTWSTSGGSITQAGILTAPTTGSTVTVIATNKQDPTKSAAATISLNGALSSVGVVCPASASAGSTVTCTSSAIGVGNFSSAVTWSTSAGSINQGGVLTIPTKGSSITITIHSTQDATKSAVATVAITSANTTATVSGVKVACAAASALANANVACSASVYGTGNFSSAVTWITTAGTISPAGVLTMPASNVSPTVRAISVQNPVISGVKTVAMLAPLAIVNPNISATSTTIVVSWNVSQPAHNGVNYGLTNQYGNITPYDNNLMTAPSYTFTGLQPGTTYYVYLFSFNDNGTVTLPLTVTTAPK</sequence>
<name>A0A7W8E3V9_9BACT</name>
<dbReference type="Gene3D" id="2.60.120.260">
    <property type="entry name" value="Galactose-binding domain-like"/>
    <property type="match status" value="1"/>
</dbReference>
<dbReference type="SUPFAM" id="SSF49265">
    <property type="entry name" value="Fibronectin type III"/>
    <property type="match status" value="1"/>
</dbReference>
<dbReference type="InterPro" id="IPR008979">
    <property type="entry name" value="Galactose-bd-like_sf"/>
</dbReference>
<feature type="domain" description="Fibronectin type-III" evidence="2">
    <location>
        <begin position="1726"/>
        <end position="1815"/>
    </location>
</feature>
<dbReference type="InterPro" id="IPR003961">
    <property type="entry name" value="FN3_dom"/>
</dbReference>
<dbReference type="GO" id="GO:0000272">
    <property type="term" value="P:polysaccharide catabolic process"/>
    <property type="evidence" value="ECO:0007669"/>
    <property type="project" value="TreeGrafter"/>
</dbReference>
<reference evidence="3 4" key="1">
    <citation type="submission" date="2020-08" db="EMBL/GenBank/DDBJ databases">
        <title>Genomic Encyclopedia of Type Strains, Phase IV (KMG-V): Genome sequencing to study the core and pangenomes of soil and plant-associated prokaryotes.</title>
        <authorList>
            <person name="Whitman W."/>
        </authorList>
    </citation>
    <scope>NUCLEOTIDE SEQUENCE [LARGE SCALE GENOMIC DNA]</scope>
    <source>
        <strain evidence="3 4">M8UP14</strain>
    </source>
</reference>
<dbReference type="InterPro" id="IPR017853">
    <property type="entry name" value="GH"/>
</dbReference>
<keyword evidence="1" id="KW-0732">Signal</keyword>
<dbReference type="SUPFAM" id="SSF51445">
    <property type="entry name" value="(Trans)glycosidases"/>
    <property type="match status" value="1"/>
</dbReference>
<dbReference type="EMBL" id="JACHIP010000002">
    <property type="protein sequence ID" value="MBB5056540.1"/>
    <property type="molecule type" value="Genomic_DNA"/>
</dbReference>
<dbReference type="PROSITE" id="PS50853">
    <property type="entry name" value="FN3"/>
    <property type="match status" value="2"/>
</dbReference>
<dbReference type="Gene3D" id="2.60.40.1080">
    <property type="match status" value="1"/>
</dbReference>
<dbReference type="InterPro" id="IPR036116">
    <property type="entry name" value="FN3_sf"/>
</dbReference>
<dbReference type="SUPFAM" id="SSF49785">
    <property type="entry name" value="Galactose-binding domain-like"/>
    <property type="match status" value="1"/>
</dbReference>
<feature type="domain" description="Fibronectin type-III" evidence="2">
    <location>
        <begin position="1305"/>
        <end position="1394"/>
    </location>
</feature>
<comment type="caution">
    <text evidence="3">The sequence shown here is derived from an EMBL/GenBank/DDBJ whole genome shotgun (WGS) entry which is preliminary data.</text>
</comment>
<dbReference type="PANTHER" id="PTHR43576">
    <property type="entry name" value="ALPHA-L-ARABINOFURANOSIDASE C-RELATED"/>
    <property type="match status" value="1"/>
</dbReference>
<protein>
    <submittedName>
        <fullName evidence="3">Alpha-L-arabinofuranosidase</fullName>
    </submittedName>
</protein>
<dbReference type="Proteomes" id="UP000540989">
    <property type="component" value="Unassembled WGS sequence"/>
</dbReference>
<evidence type="ECO:0000256" key="1">
    <source>
        <dbReference type="SAM" id="SignalP"/>
    </source>
</evidence>
<dbReference type="InterPro" id="IPR013780">
    <property type="entry name" value="Glyco_hydro_b"/>
</dbReference>
<evidence type="ECO:0000313" key="3">
    <source>
        <dbReference type="EMBL" id="MBB5056540.1"/>
    </source>
</evidence>
<evidence type="ECO:0000313" key="4">
    <source>
        <dbReference type="Proteomes" id="UP000540989"/>
    </source>
</evidence>
<dbReference type="Gene3D" id="2.60.40.1180">
    <property type="entry name" value="Golgi alpha-mannosidase II"/>
    <property type="match status" value="1"/>
</dbReference>
<dbReference type="SMART" id="SM00060">
    <property type="entry name" value="FN3"/>
    <property type="match status" value="4"/>
</dbReference>
<evidence type="ECO:0000259" key="2">
    <source>
        <dbReference type="PROSITE" id="PS50853"/>
    </source>
</evidence>
<feature type="chain" id="PRO_5031469021" evidence="1">
    <location>
        <begin position="37"/>
        <end position="1815"/>
    </location>
</feature>
<dbReference type="Gene3D" id="3.20.20.80">
    <property type="entry name" value="Glycosidases"/>
    <property type="match status" value="1"/>
</dbReference>